<name>A0A0D3IIM8_EMIH1</name>
<keyword evidence="2" id="KW-1185">Reference proteome</keyword>
<dbReference type="Proteomes" id="UP000013827">
    <property type="component" value="Unassembled WGS sequence"/>
</dbReference>
<evidence type="ECO:0000313" key="1">
    <source>
        <dbReference type="EnsemblProtists" id="EOD11113"/>
    </source>
</evidence>
<dbReference type="GeneID" id="17257238"/>
<accession>A0A0D3IIM8</accession>
<dbReference type="EnsemblProtists" id="EOD11113">
    <property type="protein sequence ID" value="EOD11113"/>
    <property type="gene ID" value="EMIHUDRAFT_214932"/>
</dbReference>
<organism evidence="1 2">
    <name type="scientific">Emiliania huxleyi (strain CCMP1516)</name>
    <dbReference type="NCBI Taxonomy" id="280463"/>
    <lineage>
        <taxon>Eukaryota</taxon>
        <taxon>Haptista</taxon>
        <taxon>Haptophyta</taxon>
        <taxon>Prymnesiophyceae</taxon>
        <taxon>Isochrysidales</taxon>
        <taxon>Noelaerhabdaceae</taxon>
        <taxon>Emiliania</taxon>
    </lineage>
</organism>
<sequence length="377" mass="39598">MVAAASACPLGLSAPASAAPADGVAAGASDGDPWAGLGGGCWARMSGRQDAVTEHLFHEGGIAARCEAHVDVYNATLFAVLGEDATPFECASAELLDARRASLRNAAGAVVTAECLKATQRLLDVSTPIGKCVYRVPANKKELLNSPEREHWLAADEKGLDCILRGPGNCLVPVTVPAAKGVPVQRCVTARKIKVDQATGRLDKHDPYKSRHSADGGFAKVQRERAGLPASQVPATSTVVDDMTTKLFLGHAAAIDANLTKGDVGPVGYMSIPSTLPMTDEDGTQLCIELSTPLWGEESAGYEWECTFNETIKSLGWMPCPGVPAMFSYHGEHSEARMITIVDDFMISEVNGTAATEATIAALKAAFDGEVKAEFAV</sequence>
<reference evidence="1" key="2">
    <citation type="submission" date="2024-10" db="UniProtKB">
        <authorList>
            <consortium name="EnsemblProtists"/>
        </authorList>
    </citation>
    <scope>IDENTIFICATION</scope>
</reference>
<dbReference type="AlphaFoldDB" id="A0A0D3IIM8"/>
<proteinExistence type="predicted"/>
<evidence type="ECO:0000313" key="2">
    <source>
        <dbReference type="Proteomes" id="UP000013827"/>
    </source>
</evidence>
<dbReference type="RefSeq" id="XP_005763542.1">
    <property type="nucleotide sequence ID" value="XM_005763485.1"/>
</dbReference>
<protein>
    <submittedName>
        <fullName evidence="1">Uncharacterized protein</fullName>
    </submittedName>
</protein>
<reference evidence="2" key="1">
    <citation type="journal article" date="2013" name="Nature">
        <title>Pan genome of the phytoplankton Emiliania underpins its global distribution.</title>
        <authorList>
            <person name="Read B.A."/>
            <person name="Kegel J."/>
            <person name="Klute M.J."/>
            <person name="Kuo A."/>
            <person name="Lefebvre S.C."/>
            <person name="Maumus F."/>
            <person name="Mayer C."/>
            <person name="Miller J."/>
            <person name="Monier A."/>
            <person name="Salamov A."/>
            <person name="Young J."/>
            <person name="Aguilar M."/>
            <person name="Claverie J.M."/>
            <person name="Frickenhaus S."/>
            <person name="Gonzalez K."/>
            <person name="Herman E.K."/>
            <person name="Lin Y.C."/>
            <person name="Napier J."/>
            <person name="Ogata H."/>
            <person name="Sarno A.F."/>
            <person name="Shmutz J."/>
            <person name="Schroeder D."/>
            <person name="de Vargas C."/>
            <person name="Verret F."/>
            <person name="von Dassow P."/>
            <person name="Valentin K."/>
            <person name="Van de Peer Y."/>
            <person name="Wheeler G."/>
            <person name="Dacks J.B."/>
            <person name="Delwiche C.F."/>
            <person name="Dyhrman S.T."/>
            <person name="Glockner G."/>
            <person name="John U."/>
            <person name="Richards T."/>
            <person name="Worden A.Z."/>
            <person name="Zhang X."/>
            <person name="Grigoriev I.V."/>
            <person name="Allen A.E."/>
            <person name="Bidle K."/>
            <person name="Borodovsky M."/>
            <person name="Bowler C."/>
            <person name="Brownlee C."/>
            <person name="Cock J.M."/>
            <person name="Elias M."/>
            <person name="Gladyshev V.N."/>
            <person name="Groth M."/>
            <person name="Guda C."/>
            <person name="Hadaegh A."/>
            <person name="Iglesias-Rodriguez M.D."/>
            <person name="Jenkins J."/>
            <person name="Jones B.M."/>
            <person name="Lawson T."/>
            <person name="Leese F."/>
            <person name="Lindquist E."/>
            <person name="Lobanov A."/>
            <person name="Lomsadze A."/>
            <person name="Malik S.B."/>
            <person name="Marsh M.E."/>
            <person name="Mackinder L."/>
            <person name="Mock T."/>
            <person name="Mueller-Roeber B."/>
            <person name="Pagarete A."/>
            <person name="Parker M."/>
            <person name="Probert I."/>
            <person name="Quesneville H."/>
            <person name="Raines C."/>
            <person name="Rensing S.A."/>
            <person name="Riano-Pachon D.M."/>
            <person name="Richier S."/>
            <person name="Rokitta S."/>
            <person name="Shiraiwa Y."/>
            <person name="Soanes D.M."/>
            <person name="van der Giezen M."/>
            <person name="Wahlund T.M."/>
            <person name="Williams B."/>
            <person name="Wilson W."/>
            <person name="Wolfe G."/>
            <person name="Wurch L.L."/>
        </authorList>
    </citation>
    <scope>NUCLEOTIDE SEQUENCE</scope>
</reference>
<dbReference type="KEGG" id="ehx:EMIHUDRAFT_214932"/>
<dbReference type="PaxDb" id="2903-EOD11113"/>
<dbReference type="HOGENOM" id="CLU_734531_0_0_1"/>